<evidence type="ECO:0000313" key="2">
    <source>
        <dbReference type="Proteomes" id="UP000828390"/>
    </source>
</evidence>
<reference evidence="1" key="2">
    <citation type="submission" date="2020-11" db="EMBL/GenBank/DDBJ databases">
        <authorList>
            <person name="McCartney M.A."/>
            <person name="Auch B."/>
            <person name="Kono T."/>
            <person name="Mallez S."/>
            <person name="Becker A."/>
            <person name="Gohl D.M."/>
            <person name="Silverstein K.A.T."/>
            <person name="Koren S."/>
            <person name="Bechman K.B."/>
            <person name="Herman A."/>
            <person name="Abrahante J.E."/>
            <person name="Garbe J."/>
        </authorList>
    </citation>
    <scope>NUCLEOTIDE SEQUENCE</scope>
    <source>
        <strain evidence="1">Duluth1</strain>
        <tissue evidence="1">Whole animal</tissue>
    </source>
</reference>
<accession>A0A9D4R1M4</accession>
<proteinExistence type="predicted"/>
<keyword evidence="2" id="KW-1185">Reference proteome</keyword>
<organism evidence="1 2">
    <name type="scientific">Dreissena polymorpha</name>
    <name type="common">Zebra mussel</name>
    <name type="synonym">Mytilus polymorpha</name>
    <dbReference type="NCBI Taxonomy" id="45954"/>
    <lineage>
        <taxon>Eukaryota</taxon>
        <taxon>Metazoa</taxon>
        <taxon>Spiralia</taxon>
        <taxon>Lophotrochozoa</taxon>
        <taxon>Mollusca</taxon>
        <taxon>Bivalvia</taxon>
        <taxon>Autobranchia</taxon>
        <taxon>Heteroconchia</taxon>
        <taxon>Euheterodonta</taxon>
        <taxon>Imparidentia</taxon>
        <taxon>Neoheterodontei</taxon>
        <taxon>Myida</taxon>
        <taxon>Dreissenoidea</taxon>
        <taxon>Dreissenidae</taxon>
        <taxon>Dreissena</taxon>
    </lineage>
</organism>
<dbReference type="AlphaFoldDB" id="A0A9D4R1M4"/>
<reference evidence="1" key="1">
    <citation type="journal article" date="2019" name="bioRxiv">
        <title>The Genome of the Zebra Mussel, Dreissena polymorpha: A Resource for Invasive Species Research.</title>
        <authorList>
            <person name="McCartney M.A."/>
            <person name="Auch B."/>
            <person name="Kono T."/>
            <person name="Mallez S."/>
            <person name="Zhang Y."/>
            <person name="Obille A."/>
            <person name="Becker A."/>
            <person name="Abrahante J.E."/>
            <person name="Garbe J."/>
            <person name="Badalamenti J.P."/>
            <person name="Herman A."/>
            <person name="Mangelson H."/>
            <person name="Liachko I."/>
            <person name="Sullivan S."/>
            <person name="Sone E.D."/>
            <person name="Koren S."/>
            <person name="Silverstein K.A.T."/>
            <person name="Beckman K.B."/>
            <person name="Gohl D.M."/>
        </authorList>
    </citation>
    <scope>NUCLEOTIDE SEQUENCE</scope>
    <source>
        <strain evidence="1">Duluth1</strain>
        <tissue evidence="1">Whole animal</tissue>
    </source>
</reference>
<evidence type="ECO:0000313" key="1">
    <source>
        <dbReference type="EMBL" id="KAH3850858.1"/>
    </source>
</evidence>
<name>A0A9D4R1M4_DREPO</name>
<sequence length="81" mass="9612">MPVPLRNKKGVHFVLELRLVRCANRESFRMLREFTDENEIRAHAGRNPMNKNSIVRTNRASSDTNWVIIMRLQRCPVHMPR</sequence>
<comment type="caution">
    <text evidence="1">The sequence shown here is derived from an EMBL/GenBank/DDBJ whole genome shotgun (WGS) entry which is preliminary data.</text>
</comment>
<gene>
    <name evidence="1" type="ORF">DPMN_093333</name>
</gene>
<protein>
    <submittedName>
        <fullName evidence="1">Uncharacterized protein</fullName>
    </submittedName>
</protein>
<dbReference type="EMBL" id="JAIWYP010000003">
    <property type="protein sequence ID" value="KAH3850858.1"/>
    <property type="molecule type" value="Genomic_DNA"/>
</dbReference>
<dbReference type="Proteomes" id="UP000828390">
    <property type="component" value="Unassembled WGS sequence"/>
</dbReference>